<name>A0A384ZXW0_9CAUD</name>
<accession>A0A384ZXW0</accession>
<gene>
    <name evidence="1" type="ORF">AD1_030</name>
</gene>
<protein>
    <submittedName>
        <fullName evidence="1">Uncharacterized protein</fullName>
    </submittedName>
</protein>
<proteinExistence type="predicted"/>
<organism evidence="1 2">
    <name type="scientific">Dickeya phage vB_DsoM_AD1</name>
    <dbReference type="NCBI Taxonomy" id="2283029"/>
    <lineage>
        <taxon>Viruses</taxon>
        <taxon>Duplodnaviria</taxon>
        <taxon>Heunggongvirae</taxon>
        <taxon>Uroviricota</taxon>
        <taxon>Caudoviricetes</taxon>
        <taxon>Alexandravirus</taxon>
        <taxon>Alexandravirus AD1</taxon>
    </lineage>
</organism>
<sequence length="232" mass="27193">MEQEQDLRDLPQHIVNGFSFREGSAQLMSFALDVVRLGGTIDESFWEDRIVENLNKIDLMSVVHITGPVIDRRQFDLFESLERCRKNAHVVLEALIYGFDLLMRELETAFLEEDGASTLIRRNKTNMFSRELIKYLTRPAEEKDILMLHTYRRQAASLCDAEPVVLGIHSSNSHQFVWNGDWRAYLTQPLEMRKMHFSSWRHNHALTEHRMKEMLNAYLYNKFPEQFGGKSA</sequence>
<dbReference type="Proteomes" id="UP000262440">
    <property type="component" value="Segment"/>
</dbReference>
<reference evidence="1 2" key="1">
    <citation type="journal article" date="2018" name="Front. Microbiol.">
        <title>Jumbo Bacteriophages Are Represented Within an Increasing Diversity of Environmental Viruses Infecting the Emerging Phytopathogen, Dickeya solani.</title>
        <authorList>
            <person name="Day A.W."/>
            <person name="Ahn J."/>
            <person name="Salmond G.P.C."/>
        </authorList>
    </citation>
    <scope>NUCLEOTIDE SEQUENCE [LARGE SCALE GENOMIC DNA]</scope>
</reference>
<evidence type="ECO:0000313" key="2">
    <source>
        <dbReference type="Proteomes" id="UP000262440"/>
    </source>
</evidence>
<evidence type="ECO:0000313" key="1">
    <source>
        <dbReference type="EMBL" id="AXG67074.1"/>
    </source>
</evidence>
<dbReference type="EMBL" id="MH460463">
    <property type="protein sequence ID" value="AXG67074.1"/>
    <property type="molecule type" value="Genomic_DNA"/>
</dbReference>
<keyword evidence="2" id="KW-1185">Reference proteome</keyword>